<gene>
    <name evidence="2" type="ordered locus">Bsel_0564</name>
</gene>
<dbReference type="PANTHER" id="PTHR34227:SF1">
    <property type="entry name" value="DIMETHYL SULFOXIDE REDUCTASE CHAPERONE-RELATED"/>
    <property type="match status" value="1"/>
</dbReference>
<evidence type="ECO:0000256" key="1">
    <source>
        <dbReference type="ARBA" id="ARBA00023186"/>
    </source>
</evidence>
<dbReference type="STRING" id="439292.Bsel_0564"/>
<dbReference type="EMBL" id="CP001791">
    <property type="protein sequence ID" value="ADH98100.1"/>
    <property type="molecule type" value="Genomic_DNA"/>
</dbReference>
<dbReference type="SUPFAM" id="SSF89155">
    <property type="entry name" value="TorD-like"/>
    <property type="match status" value="1"/>
</dbReference>
<dbReference type="OrthoDB" id="2971173at2"/>
<organism evidence="2 3">
    <name type="scientific">Bacillus selenitireducens (strain ATCC 700615 / DSM 15326 / MLS10)</name>
    <dbReference type="NCBI Taxonomy" id="439292"/>
    <lineage>
        <taxon>Bacteria</taxon>
        <taxon>Bacillati</taxon>
        <taxon>Bacillota</taxon>
        <taxon>Bacilli</taxon>
        <taxon>Bacillales</taxon>
        <taxon>Bacillaceae</taxon>
        <taxon>Salisediminibacterium</taxon>
    </lineage>
</organism>
<reference evidence="2" key="1">
    <citation type="submission" date="2009-10" db="EMBL/GenBank/DDBJ databases">
        <title>Complete sequence of Bacillus selenitireducens MLS10.</title>
        <authorList>
            <consortium name="US DOE Joint Genome Institute"/>
            <person name="Lucas S."/>
            <person name="Copeland A."/>
            <person name="Lapidus A."/>
            <person name="Glavina del Rio T."/>
            <person name="Dalin E."/>
            <person name="Tice H."/>
            <person name="Bruce D."/>
            <person name="Goodwin L."/>
            <person name="Pitluck S."/>
            <person name="Sims D."/>
            <person name="Brettin T."/>
            <person name="Detter J.C."/>
            <person name="Han C."/>
            <person name="Larimer F."/>
            <person name="Land M."/>
            <person name="Hauser L."/>
            <person name="Kyrpides N."/>
            <person name="Ovchinnikova G."/>
            <person name="Stolz J."/>
        </authorList>
    </citation>
    <scope>NUCLEOTIDE SEQUENCE [LARGE SCALE GENOMIC DNA]</scope>
    <source>
        <strain evidence="2">MLS10</strain>
    </source>
</reference>
<proteinExistence type="predicted"/>
<sequence>MQPAFETETHEQQLKLSLTYLIYARCFYGQVDVIKAMVDTGEATGEVDEDVRHLLHQLRETPEEELTLQYENLFFIPGPYYVPPYVSVYLDDEEANGSMVHQLSGYYARFGFLDYAKTTNLRHDHIGTVLMFAHYLIQMQLEQHEDAEDAKKMYLILLHEVIRPMYGVFEKKVSDQLVKGFYLDLVQGAHRFLSDTSEIIEKD</sequence>
<dbReference type="RefSeq" id="WP_013171529.1">
    <property type="nucleotide sequence ID" value="NC_014219.1"/>
</dbReference>
<keyword evidence="3" id="KW-1185">Reference proteome</keyword>
<name>D6XY27_BACIE</name>
<dbReference type="KEGG" id="bse:Bsel_0564"/>
<dbReference type="HOGENOM" id="CLU_1346676_0_0_9"/>
<keyword evidence="1" id="KW-0143">Chaperone</keyword>
<protein>
    <submittedName>
        <fullName evidence="2">Uncharacterized component of anaerobic dehydrogenase-like protein</fullName>
    </submittedName>
</protein>
<evidence type="ECO:0000313" key="3">
    <source>
        <dbReference type="Proteomes" id="UP000000271"/>
    </source>
</evidence>
<evidence type="ECO:0000313" key="2">
    <source>
        <dbReference type="EMBL" id="ADH98100.1"/>
    </source>
</evidence>
<dbReference type="InterPro" id="IPR020945">
    <property type="entry name" value="DMSO/NO3_reduct_chaperone"/>
</dbReference>
<dbReference type="AlphaFoldDB" id="D6XY27"/>
<dbReference type="InterPro" id="IPR036411">
    <property type="entry name" value="TorD-like_sf"/>
</dbReference>
<dbReference type="Proteomes" id="UP000000271">
    <property type="component" value="Chromosome"/>
</dbReference>
<dbReference type="PANTHER" id="PTHR34227">
    <property type="entry name" value="CHAPERONE PROTEIN YCDY"/>
    <property type="match status" value="1"/>
</dbReference>
<accession>D6XY27</accession>
<dbReference type="Gene3D" id="1.10.3480.10">
    <property type="entry name" value="TorD-like"/>
    <property type="match status" value="1"/>
</dbReference>
<dbReference type="Pfam" id="PF02613">
    <property type="entry name" value="Nitrate_red_del"/>
    <property type="match status" value="1"/>
</dbReference>
<dbReference type="InterPro" id="IPR050289">
    <property type="entry name" value="TorD/DmsD_chaperones"/>
</dbReference>